<evidence type="ECO:0000256" key="5">
    <source>
        <dbReference type="ARBA" id="ARBA00022989"/>
    </source>
</evidence>
<dbReference type="EMBL" id="CP019938">
    <property type="protein sequence ID" value="ARO15917.1"/>
    <property type="molecule type" value="Genomic_DNA"/>
</dbReference>
<accession>A0A1W6P3J8</accession>
<name>A0A1W6P3J8_9RHOB</name>
<evidence type="ECO:0000256" key="4">
    <source>
        <dbReference type="ARBA" id="ARBA00022692"/>
    </source>
</evidence>
<evidence type="ECO:0000256" key="2">
    <source>
        <dbReference type="ARBA" id="ARBA00009298"/>
    </source>
</evidence>
<proteinExistence type="inferred from homology"/>
<keyword evidence="3" id="KW-1003">Cell membrane</keyword>
<feature type="transmembrane region" description="Helical" evidence="7">
    <location>
        <begin position="90"/>
        <end position="117"/>
    </location>
</feature>
<evidence type="ECO:0000259" key="8">
    <source>
        <dbReference type="Pfam" id="PF02308"/>
    </source>
</evidence>
<dbReference type="InterPro" id="IPR003416">
    <property type="entry name" value="MgtC/SapB/SrpB/YhiD_fam"/>
</dbReference>
<keyword evidence="4 7" id="KW-0812">Transmembrane</keyword>
<feature type="domain" description="MgtC/SapB/SrpB/YhiD N-terminal" evidence="8">
    <location>
        <begin position="1"/>
        <end position="122"/>
    </location>
</feature>
<dbReference type="OrthoDB" id="9811198at2"/>
<dbReference type="InterPro" id="IPR049177">
    <property type="entry name" value="MgtC_SapB_SrpB_YhiD_N"/>
</dbReference>
<comment type="subcellular location">
    <subcellularLocation>
        <location evidence="7">Cell inner membrane</location>
        <topology evidence="7">Multi-pass membrane protein</topology>
    </subcellularLocation>
    <subcellularLocation>
        <location evidence="1">Cell membrane</location>
        <topology evidence="1">Multi-pass membrane protein</topology>
    </subcellularLocation>
</comment>
<keyword evidence="7" id="KW-0997">Cell inner membrane</keyword>
<evidence type="ECO:0000313" key="9">
    <source>
        <dbReference type="EMBL" id="ARO15917.1"/>
    </source>
</evidence>
<dbReference type="PANTHER" id="PTHR33778">
    <property type="entry name" value="PROTEIN MGTC"/>
    <property type="match status" value="1"/>
</dbReference>
<keyword evidence="9" id="KW-0614">Plasmid</keyword>
<dbReference type="AlphaFoldDB" id="A0A1W6P3J8"/>
<feature type="transmembrane region" description="Helical" evidence="7">
    <location>
        <begin position="19"/>
        <end position="39"/>
    </location>
</feature>
<organism evidence="9 10">
    <name type="scientific">Ketogulonicigenium robustum</name>
    <dbReference type="NCBI Taxonomy" id="92947"/>
    <lineage>
        <taxon>Bacteria</taxon>
        <taxon>Pseudomonadati</taxon>
        <taxon>Pseudomonadota</taxon>
        <taxon>Alphaproteobacteria</taxon>
        <taxon>Rhodobacterales</taxon>
        <taxon>Roseobacteraceae</taxon>
        <taxon>Ketogulonicigenium</taxon>
    </lineage>
</organism>
<dbReference type="RefSeq" id="WP_085787496.1">
    <property type="nucleotide sequence ID" value="NZ_CP019938.1"/>
</dbReference>
<keyword evidence="10" id="KW-1185">Reference proteome</keyword>
<dbReference type="PANTHER" id="PTHR33778:SF1">
    <property type="entry name" value="MAGNESIUM TRANSPORTER YHID-RELATED"/>
    <property type="match status" value="1"/>
</dbReference>
<dbReference type="PRINTS" id="PR01837">
    <property type="entry name" value="MGTCSAPBPROT"/>
</dbReference>
<reference evidence="9 10" key="1">
    <citation type="submission" date="2017-02" db="EMBL/GenBank/DDBJ databases">
        <title>Ketogulonicigenium robustum SPU B003 Genome sequencing and assembly.</title>
        <authorList>
            <person name="Li Y."/>
            <person name="Liu L."/>
            <person name="Wang C."/>
            <person name="Zhang M."/>
            <person name="Zhang T."/>
            <person name="Zhang Y."/>
        </authorList>
    </citation>
    <scope>NUCLEOTIDE SEQUENCE [LARGE SCALE GENOMIC DNA]</scope>
    <source>
        <strain evidence="9 10">SPU_B003</strain>
        <plasmid evidence="9 10">unnamed1</plasmid>
    </source>
</reference>
<dbReference type="Proteomes" id="UP000242447">
    <property type="component" value="Plasmid unnamed1"/>
</dbReference>
<evidence type="ECO:0000256" key="3">
    <source>
        <dbReference type="ARBA" id="ARBA00022475"/>
    </source>
</evidence>
<keyword evidence="5 7" id="KW-1133">Transmembrane helix</keyword>
<gene>
    <name evidence="9" type="primary">yhiD</name>
    <name evidence="9" type="ORF">BVG79_p1000115</name>
</gene>
<keyword evidence="6 7" id="KW-0472">Membrane</keyword>
<geneLocation type="plasmid" evidence="9">
    <name>unnamed1</name>
</geneLocation>
<dbReference type="KEGG" id="kro:BVG79_p1000115"/>
<feature type="transmembrane region" description="Helical" evidence="7">
    <location>
        <begin position="51"/>
        <end position="70"/>
    </location>
</feature>
<evidence type="ECO:0000256" key="7">
    <source>
        <dbReference type="RuleBase" id="RU365041"/>
    </source>
</evidence>
<evidence type="ECO:0000256" key="1">
    <source>
        <dbReference type="ARBA" id="ARBA00004651"/>
    </source>
</evidence>
<evidence type="ECO:0000313" key="10">
    <source>
        <dbReference type="Proteomes" id="UP000242447"/>
    </source>
</evidence>
<comment type="similarity">
    <text evidence="2 7">Belongs to the MgtC/SapB family.</text>
</comment>
<protein>
    <recommendedName>
        <fullName evidence="7">Protein MgtC</fullName>
    </recommendedName>
</protein>
<dbReference type="Pfam" id="PF02308">
    <property type="entry name" value="MgtC"/>
    <property type="match status" value="1"/>
</dbReference>
<sequence>MIGFEREVNNRPAGLRTHILIAVGACLFALVAFELIDVVQRDATAVSGDPLRLISAITSGAAFLAAGSIITSGGRVQGLTTGAGMWMAGAIGLACGIGRIGLAAMATVLVLAVLLALSPLKRKLGQPDDDD</sequence>
<dbReference type="GO" id="GO:0005886">
    <property type="term" value="C:plasma membrane"/>
    <property type="evidence" value="ECO:0007669"/>
    <property type="project" value="UniProtKB-SubCell"/>
</dbReference>
<evidence type="ECO:0000256" key="6">
    <source>
        <dbReference type="ARBA" id="ARBA00023136"/>
    </source>
</evidence>